<organism evidence="12 13">
    <name type="scientific">Pristionchus mayeri</name>
    <dbReference type="NCBI Taxonomy" id="1317129"/>
    <lineage>
        <taxon>Eukaryota</taxon>
        <taxon>Metazoa</taxon>
        <taxon>Ecdysozoa</taxon>
        <taxon>Nematoda</taxon>
        <taxon>Chromadorea</taxon>
        <taxon>Rhabditida</taxon>
        <taxon>Rhabditina</taxon>
        <taxon>Diplogasteromorpha</taxon>
        <taxon>Diplogasteroidea</taxon>
        <taxon>Neodiplogasteridae</taxon>
        <taxon>Pristionchus</taxon>
    </lineage>
</organism>
<keyword evidence="4" id="KW-0418">Kinase</keyword>
<keyword evidence="9" id="KW-0732">Signal</keyword>
<evidence type="ECO:0000256" key="9">
    <source>
        <dbReference type="SAM" id="SignalP"/>
    </source>
</evidence>
<evidence type="ECO:0000256" key="7">
    <source>
        <dbReference type="RuleBase" id="RU000304"/>
    </source>
</evidence>
<protein>
    <recommendedName>
        <fullName evidence="14">Protein kinase</fullName>
    </recommendedName>
</protein>
<keyword evidence="3 6" id="KW-0547">Nucleotide-binding</keyword>
<keyword evidence="1 7" id="KW-0723">Serine/threonine-protein kinase</keyword>
<dbReference type="InterPro" id="IPR017441">
    <property type="entry name" value="Protein_kinase_ATP_BS"/>
</dbReference>
<dbReference type="PANTHER" id="PTHR24353">
    <property type="entry name" value="CYCLIC NUCLEOTIDE-DEPENDENT PROTEIN KINASE"/>
    <property type="match status" value="1"/>
</dbReference>
<keyword evidence="5 6" id="KW-0067">ATP-binding</keyword>
<dbReference type="Proteomes" id="UP001328107">
    <property type="component" value="Unassembled WGS sequence"/>
</dbReference>
<feature type="region of interest" description="Disordered" evidence="8">
    <location>
        <begin position="133"/>
        <end position="157"/>
    </location>
</feature>
<evidence type="ECO:0000313" key="12">
    <source>
        <dbReference type="EMBL" id="GMR32377.1"/>
    </source>
</evidence>
<dbReference type="PANTHER" id="PTHR24353:SF37">
    <property type="entry name" value="CAMP-DEPENDENT PROTEIN KINASE CATALYTIC SUBUNIT PRKX"/>
    <property type="match status" value="1"/>
</dbReference>
<feature type="chain" id="PRO_5042861441" description="Protein kinase" evidence="9">
    <location>
        <begin position="21"/>
        <end position="490"/>
    </location>
</feature>
<evidence type="ECO:0000256" key="5">
    <source>
        <dbReference type="ARBA" id="ARBA00022840"/>
    </source>
</evidence>
<accession>A0AAN4Z0M9</accession>
<evidence type="ECO:0000256" key="3">
    <source>
        <dbReference type="ARBA" id="ARBA00022741"/>
    </source>
</evidence>
<dbReference type="InterPro" id="IPR000961">
    <property type="entry name" value="AGC-kinase_C"/>
</dbReference>
<evidence type="ECO:0000313" key="13">
    <source>
        <dbReference type="Proteomes" id="UP001328107"/>
    </source>
</evidence>
<feature type="domain" description="AGC-kinase C-terminal" evidence="11">
    <location>
        <begin position="434"/>
        <end position="490"/>
    </location>
</feature>
<dbReference type="PROSITE" id="PS00108">
    <property type="entry name" value="PROTEIN_KINASE_ST"/>
    <property type="match status" value="1"/>
</dbReference>
<dbReference type="SMART" id="SM00220">
    <property type="entry name" value="S_TKc"/>
    <property type="match status" value="1"/>
</dbReference>
<feature type="compositionally biased region" description="Acidic residues" evidence="8">
    <location>
        <begin position="144"/>
        <end position="154"/>
    </location>
</feature>
<evidence type="ECO:0000256" key="4">
    <source>
        <dbReference type="ARBA" id="ARBA00022777"/>
    </source>
</evidence>
<reference evidence="13" key="1">
    <citation type="submission" date="2022-10" db="EMBL/GenBank/DDBJ databases">
        <title>Genome assembly of Pristionchus species.</title>
        <authorList>
            <person name="Yoshida K."/>
            <person name="Sommer R.J."/>
        </authorList>
    </citation>
    <scope>NUCLEOTIDE SEQUENCE [LARGE SCALE GENOMIC DNA]</scope>
    <source>
        <strain evidence="13">RS5460</strain>
    </source>
</reference>
<dbReference type="InterPro" id="IPR008271">
    <property type="entry name" value="Ser/Thr_kinase_AS"/>
</dbReference>
<evidence type="ECO:0000259" key="10">
    <source>
        <dbReference type="PROSITE" id="PS50011"/>
    </source>
</evidence>
<name>A0AAN4Z0M9_9BILA</name>
<dbReference type="AlphaFoldDB" id="A0AAN4Z0M9"/>
<evidence type="ECO:0008006" key="14">
    <source>
        <dbReference type="Google" id="ProtNLM"/>
    </source>
</evidence>
<dbReference type="GO" id="GO:0005952">
    <property type="term" value="C:cAMP-dependent protein kinase complex"/>
    <property type="evidence" value="ECO:0007669"/>
    <property type="project" value="TreeGrafter"/>
</dbReference>
<dbReference type="Gene3D" id="3.30.200.20">
    <property type="entry name" value="Phosphorylase Kinase, domain 1"/>
    <property type="match status" value="1"/>
</dbReference>
<dbReference type="PROSITE" id="PS00107">
    <property type="entry name" value="PROTEIN_KINASE_ATP"/>
    <property type="match status" value="1"/>
</dbReference>
<dbReference type="SUPFAM" id="SSF56112">
    <property type="entry name" value="Protein kinase-like (PK-like)"/>
    <property type="match status" value="1"/>
</dbReference>
<proteinExistence type="inferred from homology"/>
<keyword evidence="13" id="KW-1185">Reference proteome</keyword>
<comment type="similarity">
    <text evidence="7">Belongs to the protein kinase superfamily.</text>
</comment>
<dbReference type="FunFam" id="1.10.510.10:FF:000005">
    <property type="entry name" value="cAMP-dependent protein kinase catalytic subunit alpha"/>
    <property type="match status" value="1"/>
</dbReference>
<evidence type="ECO:0000256" key="1">
    <source>
        <dbReference type="ARBA" id="ARBA00022527"/>
    </source>
</evidence>
<dbReference type="InterPro" id="IPR000719">
    <property type="entry name" value="Prot_kinase_dom"/>
</dbReference>
<dbReference type="Pfam" id="PF00069">
    <property type="entry name" value="Pkinase"/>
    <property type="match status" value="1"/>
</dbReference>
<dbReference type="PROSITE" id="PS51285">
    <property type="entry name" value="AGC_KINASE_CTER"/>
    <property type="match status" value="1"/>
</dbReference>
<evidence type="ECO:0000256" key="8">
    <source>
        <dbReference type="SAM" id="MobiDB-lite"/>
    </source>
</evidence>
<feature type="binding site" evidence="6">
    <location>
        <position position="208"/>
    </location>
    <ligand>
        <name>ATP</name>
        <dbReference type="ChEBI" id="CHEBI:30616"/>
    </ligand>
</feature>
<keyword evidence="2" id="KW-0808">Transferase</keyword>
<feature type="signal peptide" evidence="9">
    <location>
        <begin position="1"/>
        <end position="20"/>
    </location>
</feature>
<sequence>VPIMLSIISALFLPLSPSLSQLLCMVCLMGLTGHHSFLLPCDSIPLLCFLSSSDFSLIYFLLRSSVQSRERGRKLDLLPSHSSFSSPEYLTMLSSFYRFFWPDQSGSRMDSSTTSEECSVSFTYDPNNNAARRLREGKSSSADISDEFDSDDREESPPAKIVDEIPAVIVDKDLGISDLESICTIGTGTFGRVELCKHHESGNHYALKIMNIHKVVATRQVDHVHNEKRVLLQLDHPFIVQLRSTAMDDRNLYMIMEFVPGGELFSYLRASRVFSNGMARFYAAEIVLALQYIHSKNIVYRDLKPENLMLTREGHIKMADFGFAKELRGLTYTLCGTPEYLAPESLNHKGHNKGVDWWALGILIYEMLAGRPPFRGNNTNEIYYSIIQHRLKFPRNFNLLAKDLVKRLLENEKTERIGCLKGGALDVMEHRWFEKISWRDMQRCQPPIVPTLYHEGDTGNFDEYGEVEDDGPFAPARERDLFQEWDKPLR</sequence>
<dbReference type="GO" id="GO:0004691">
    <property type="term" value="F:cAMP-dependent protein kinase activity"/>
    <property type="evidence" value="ECO:0007669"/>
    <property type="project" value="TreeGrafter"/>
</dbReference>
<feature type="non-terminal residue" evidence="12">
    <location>
        <position position="1"/>
    </location>
</feature>
<dbReference type="EMBL" id="BTRK01000001">
    <property type="protein sequence ID" value="GMR32377.1"/>
    <property type="molecule type" value="Genomic_DNA"/>
</dbReference>
<dbReference type="Gene3D" id="1.10.510.10">
    <property type="entry name" value="Transferase(Phosphotransferase) domain 1"/>
    <property type="match status" value="1"/>
</dbReference>
<evidence type="ECO:0000256" key="6">
    <source>
        <dbReference type="PROSITE-ProRule" id="PRU10141"/>
    </source>
</evidence>
<dbReference type="PROSITE" id="PS50011">
    <property type="entry name" value="PROTEIN_KINASE_DOM"/>
    <property type="match status" value="1"/>
</dbReference>
<gene>
    <name evidence="12" type="ORF">PMAYCL1PPCAC_02572</name>
</gene>
<dbReference type="GO" id="GO:0005829">
    <property type="term" value="C:cytosol"/>
    <property type="evidence" value="ECO:0007669"/>
    <property type="project" value="TreeGrafter"/>
</dbReference>
<comment type="caution">
    <text evidence="12">The sequence shown here is derived from an EMBL/GenBank/DDBJ whole genome shotgun (WGS) entry which is preliminary data.</text>
</comment>
<dbReference type="GO" id="GO:0005524">
    <property type="term" value="F:ATP binding"/>
    <property type="evidence" value="ECO:0007669"/>
    <property type="project" value="UniProtKB-UniRule"/>
</dbReference>
<feature type="domain" description="Protein kinase" evidence="10">
    <location>
        <begin position="179"/>
        <end position="433"/>
    </location>
</feature>
<evidence type="ECO:0000256" key="2">
    <source>
        <dbReference type="ARBA" id="ARBA00022679"/>
    </source>
</evidence>
<dbReference type="SMART" id="SM00133">
    <property type="entry name" value="S_TK_X"/>
    <property type="match status" value="1"/>
</dbReference>
<dbReference type="InterPro" id="IPR011009">
    <property type="entry name" value="Kinase-like_dom_sf"/>
</dbReference>
<evidence type="ECO:0000259" key="11">
    <source>
        <dbReference type="PROSITE" id="PS51285"/>
    </source>
</evidence>